<proteinExistence type="predicted"/>
<comment type="caution">
    <text evidence="1">The sequence shown here is derived from an EMBL/GenBank/DDBJ whole genome shotgun (WGS) entry which is preliminary data.</text>
</comment>
<dbReference type="Proteomes" id="UP000285109">
    <property type="component" value="Unassembled WGS sequence"/>
</dbReference>
<evidence type="ECO:0000313" key="2">
    <source>
        <dbReference type="Proteomes" id="UP000285109"/>
    </source>
</evidence>
<dbReference type="EMBL" id="QRQK01000051">
    <property type="protein sequence ID" value="RHM91740.1"/>
    <property type="molecule type" value="Genomic_DNA"/>
</dbReference>
<dbReference type="InterPro" id="IPR029470">
    <property type="entry name" value="PDDEXK_4"/>
</dbReference>
<dbReference type="AlphaFoldDB" id="A0A415SRW8"/>
<dbReference type="RefSeq" id="WP_118028288.1">
    <property type="nucleotide sequence ID" value="NZ_CATXHJ010000020.1"/>
</dbReference>
<reference evidence="1 2" key="1">
    <citation type="submission" date="2018-08" db="EMBL/GenBank/DDBJ databases">
        <title>A genome reference for cultivated species of the human gut microbiota.</title>
        <authorList>
            <person name="Zou Y."/>
            <person name="Xue W."/>
            <person name="Luo G."/>
        </authorList>
    </citation>
    <scope>NUCLEOTIDE SEQUENCE [LARGE SCALE GENOMIC DNA]</scope>
    <source>
        <strain evidence="1 2">AF31-28B-AC</strain>
    </source>
</reference>
<gene>
    <name evidence="1" type="ORF">DWZ34_16725</name>
</gene>
<evidence type="ECO:0000313" key="1">
    <source>
        <dbReference type="EMBL" id="RHM91740.1"/>
    </source>
</evidence>
<accession>A0A415SRW8</accession>
<protein>
    <recommendedName>
        <fullName evidence="3">PD-(D/E)XK nuclease family protein</fullName>
    </recommendedName>
</protein>
<sequence length="382" mass="45430">MNKNTDFNLFRAMFNWHNEKFLHSSFIAMLLSMRKEYLKCFLERMFHNITMKDSLQGQSCKALIDIFLTGDYRVYPNEAEHREIHQIDISIWSPNGEYVIIIENKLFAKDRHSQHITQLGRYGEAILKDKELNINSSEHIFYVYLTLRGLEPTACPGQSEHKLSHLALMSYEKDIKDWVLECMENEKDAFKKEIMRQYWEVLNTHVNDSTQVINLMKHFTENEDEMKTYFEVHSHGDDMMRHLKWHTMHSLICGLLEKLEEEGFVICDEYVNPDKKNKYATRRLHEQVTSMVDRKKVRLIINFIYQERNYYLCYDAKGFTVGVIPPASYVKLAPSIHWNQFEESYEVFCLVNEERRQNVILEYAEEIKSFVKEKGNDVNTVG</sequence>
<evidence type="ECO:0008006" key="3">
    <source>
        <dbReference type="Google" id="ProtNLM"/>
    </source>
</evidence>
<organism evidence="1 2">
    <name type="scientific">Phocaeicola plebeius</name>
    <dbReference type="NCBI Taxonomy" id="310297"/>
    <lineage>
        <taxon>Bacteria</taxon>
        <taxon>Pseudomonadati</taxon>
        <taxon>Bacteroidota</taxon>
        <taxon>Bacteroidia</taxon>
        <taxon>Bacteroidales</taxon>
        <taxon>Bacteroidaceae</taxon>
        <taxon>Phocaeicola</taxon>
    </lineage>
</organism>
<name>A0A415SRW8_9BACT</name>
<dbReference type="Pfam" id="PF14281">
    <property type="entry name" value="PDDEXK_4"/>
    <property type="match status" value="1"/>
</dbReference>